<reference evidence="3" key="1">
    <citation type="submission" date="2018-02" db="EMBL/GenBank/DDBJ databases">
        <authorList>
            <person name="Cohen D.B."/>
            <person name="Kent A.D."/>
        </authorList>
    </citation>
    <scope>NUCLEOTIDE SEQUENCE</scope>
</reference>
<evidence type="ECO:0000259" key="1">
    <source>
        <dbReference type="Pfam" id="PF21307"/>
    </source>
</evidence>
<evidence type="ECO:0000313" key="3">
    <source>
        <dbReference type="EMBL" id="SPD33543.1"/>
    </source>
</evidence>
<feature type="domain" description="Glycosyl hydrolase family 95 catalytic" evidence="2">
    <location>
        <begin position="1"/>
        <end position="316"/>
    </location>
</feature>
<dbReference type="AlphaFoldDB" id="A0A2N9JAF5"/>
<dbReference type="PANTHER" id="PTHR31084:SF0">
    <property type="entry name" value="ALPHA-L-FUCOSIDASE 2"/>
    <property type="match status" value="1"/>
</dbReference>
<dbReference type="Gene3D" id="1.50.10.10">
    <property type="match status" value="1"/>
</dbReference>
<dbReference type="InterPro" id="IPR049053">
    <property type="entry name" value="AFCA-like_C"/>
</dbReference>
<dbReference type="PANTHER" id="PTHR31084">
    <property type="entry name" value="ALPHA-L-FUCOSIDASE 2"/>
    <property type="match status" value="1"/>
</dbReference>
<dbReference type="InterPro" id="IPR008928">
    <property type="entry name" value="6-hairpin_glycosidase_sf"/>
</dbReference>
<protein>
    <recommendedName>
        <fullName evidence="4">Glycosyl hydrolase family 95 N-terminal domain-containing protein</fullName>
    </recommendedName>
</protein>
<dbReference type="Pfam" id="PF22124">
    <property type="entry name" value="Glyco_hydro_95_cat"/>
    <property type="match status" value="1"/>
</dbReference>
<accession>A0A2N9JAF5</accession>
<dbReference type="GO" id="GO:0004560">
    <property type="term" value="F:alpha-L-fucosidase activity"/>
    <property type="evidence" value="ECO:0007669"/>
    <property type="project" value="TreeGrafter"/>
</dbReference>
<dbReference type="InterPro" id="IPR054363">
    <property type="entry name" value="GH95_cat"/>
</dbReference>
<proteinExistence type="predicted"/>
<gene>
    <name evidence="3" type="ORF">FSB_LOCUS61425</name>
</gene>
<sequence length="407" mass="45708">MNYWPSLPCNLSECQEPLFDFISSLSINGRKTAEVNYEASGWVVHHKSDIWAKTSADQGDVDFALWPMGGAWLCTHLWDHYTYTMDKDFLKVKAYPLLEGCAFFLLDWLIEGRGGYLETNPSTSPEHDFVAPDGKPASVSYSSTMDMAIIKEIFSAFVSAAELLGRGEDPLIERVRKALPRLYPTKIAGDGCIMEWAQDFEDPDVHHRHLSHLYGLFPGHTITVEKTPDLCKAAEFSLYKRGEDGPGWSTTWKTALWSRLYNSKHAYGMIKKLMNLVDPDDETPFEGGLYGNLFAAHPPFQIDANFGFIAAVSEMLVQSTIKDLYLLPALPRDKWPDGCVKGMKARGGVTVSICWKDGNLHEVGLWSKDQNSLKILHYRGTVVTANIISGIIYTFNAQLKCVKKYSL</sequence>
<evidence type="ECO:0008006" key="4">
    <source>
        <dbReference type="Google" id="ProtNLM"/>
    </source>
</evidence>
<name>A0A2N9JAF5_FAGSY</name>
<organism evidence="3">
    <name type="scientific">Fagus sylvatica</name>
    <name type="common">Beechnut</name>
    <dbReference type="NCBI Taxonomy" id="28930"/>
    <lineage>
        <taxon>Eukaryota</taxon>
        <taxon>Viridiplantae</taxon>
        <taxon>Streptophyta</taxon>
        <taxon>Embryophyta</taxon>
        <taxon>Tracheophyta</taxon>
        <taxon>Spermatophyta</taxon>
        <taxon>Magnoliopsida</taxon>
        <taxon>eudicotyledons</taxon>
        <taxon>Gunneridae</taxon>
        <taxon>Pentapetalae</taxon>
        <taxon>rosids</taxon>
        <taxon>fabids</taxon>
        <taxon>Fagales</taxon>
        <taxon>Fagaceae</taxon>
        <taxon>Fagus</taxon>
    </lineage>
</organism>
<dbReference type="GO" id="GO:0005975">
    <property type="term" value="P:carbohydrate metabolic process"/>
    <property type="evidence" value="ECO:0007669"/>
    <property type="project" value="InterPro"/>
</dbReference>
<dbReference type="InterPro" id="IPR012341">
    <property type="entry name" value="6hp_glycosidase-like_sf"/>
</dbReference>
<evidence type="ECO:0000259" key="2">
    <source>
        <dbReference type="Pfam" id="PF22124"/>
    </source>
</evidence>
<dbReference type="SUPFAM" id="SSF48208">
    <property type="entry name" value="Six-hairpin glycosidases"/>
    <property type="match status" value="1"/>
</dbReference>
<feature type="domain" description="Alpha fucosidase A-like C-terminal" evidence="1">
    <location>
        <begin position="318"/>
        <end position="379"/>
    </location>
</feature>
<dbReference type="Pfam" id="PF21307">
    <property type="entry name" value="Glyco_hydro_95_C"/>
    <property type="match status" value="1"/>
</dbReference>
<dbReference type="EMBL" id="OIVN01006459">
    <property type="protein sequence ID" value="SPD33543.1"/>
    <property type="molecule type" value="Genomic_DNA"/>
</dbReference>